<keyword evidence="4" id="KW-1185">Reference proteome</keyword>
<dbReference type="KEGG" id="gap:GAPWK_2663"/>
<dbReference type="AlphaFoldDB" id="X2HCC8"/>
<dbReference type="Proteomes" id="UP000194977">
    <property type="component" value="Unassembled WGS sequence"/>
</dbReference>
<evidence type="ECO:0000313" key="2">
    <source>
        <dbReference type="EMBL" id="OTP98384.1"/>
    </source>
</evidence>
<reference evidence="4 5" key="1">
    <citation type="submission" date="2017-03" db="EMBL/GenBank/DDBJ databases">
        <title>Comparative genomics of honeybee gut symbionts reveal geographically distinct and subgroup specific antibiotic resistance.</title>
        <authorList>
            <person name="Ludvigsen J."/>
            <person name="Porcellato D."/>
            <person name="Labee-Lund T.M."/>
            <person name="Amdam G.V."/>
            <person name="Rudi K."/>
        </authorList>
    </citation>
    <scope>NUCLEOTIDE SEQUENCE [LARGE SCALE GENOMIC DNA]</scope>
    <source>
        <strain evidence="2 5">A-7-12</strain>
        <strain evidence="3 4">A-9-12</strain>
    </source>
</reference>
<dbReference type="PANTHER" id="PTHR47738">
    <property type="entry name" value="PTS SYSTEM FRUCTOSE-LIKE EIIA COMPONENT-RELATED"/>
    <property type="match status" value="1"/>
</dbReference>
<dbReference type="SUPFAM" id="SSF55804">
    <property type="entry name" value="Phoshotransferase/anion transport protein"/>
    <property type="match status" value="1"/>
</dbReference>
<accession>X2HCC8</accession>
<dbReference type="Gene3D" id="3.40.930.10">
    <property type="entry name" value="Mannitol-specific EII, Chain A"/>
    <property type="match status" value="1"/>
</dbReference>
<dbReference type="InterPro" id="IPR002178">
    <property type="entry name" value="PTS_EIIA_type-2_dom"/>
</dbReference>
<dbReference type="PANTHER" id="PTHR47738:SF3">
    <property type="entry name" value="PHOSPHOTRANSFERASE SYSTEM MANNITOL_FRUCTOSE-SPECIFIC IIA DOMAIN CONTAINING PROTEIN"/>
    <property type="match status" value="1"/>
</dbReference>
<dbReference type="EMBL" id="NART01000047">
    <property type="protein sequence ID" value="OTQ09282.1"/>
    <property type="molecule type" value="Genomic_DNA"/>
</dbReference>
<dbReference type="eggNOG" id="COG1762">
    <property type="taxonomic scope" value="Bacteria"/>
</dbReference>
<dbReference type="OrthoDB" id="3192919at2"/>
<dbReference type="EMBL" id="NARP01000032">
    <property type="protein sequence ID" value="OTP98384.1"/>
    <property type="molecule type" value="Genomic_DNA"/>
</dbReference>
<evidence type="ECO:0000313" key="3">
    <source>
        <dbReference type="EMBL" id="OTQ09282.1"/>
    </source>
</evidence>
<organism evidence="2 5">
    <name type="scientific">Gilliamella apicola</name>
    <dbReference type="NCBI Taxonomy" id="1196095"/>
    <lineage>
        <taxon>Bacteria</taxon>
        <taxon>Pseudomonadati</taxon>
        <taxon>Pseudomonadota</taxon>
        <taxon>Gammaproteobacteria</taxon>
        <taxon>Orbales</taxon>
        <taxon>Orbaceae</taxon>
        <taxon>Gilliamella</taxon>
    </lineage>
</organism>
<evidence type="ECO:0000313" key="4">
    <source>
        <dbReference type="Proteomes" id="UP000194800"/>
    </source>
</evidence>
<proteinExistence type="predicted"/>
<dbReference type="PROSITE" id="PS51094">
    <property type="entry name" value="PTS_EIIA_TYPE_2"/>
    <property type="match status" value="1"/>
</dbReference>
<dbReference type="Proteomes" id="UP000194800">
    <property type="component" value="Unassembled WGS sequence"/>
</dbReference>
<name>X2HCC8_9GAMM</name>
<evidence type="ECO:0000313" key="5">
    <source>
        <dbReference type="Proteomes" id="UP000194977"/>
    </source>
</evidence>
<dbReference type="GeneID" id="29850989"/>
<comment type="caution">
    <text evidence="2">The sequence shown here is derived from an EMBL/GenBank/DDBJ whole genome shotgun (WGS) entry which is preliminary data.</text>
</comment>
<dbReference type="HOGENOM" id="CLU_072531_6_0_6"/>
<dbReference type="InterPro" id="IPR016152">
    <property type="entry name" value="PTrfase/Anion_transptr"/>
</dbReference>
<evidence type="ECO:0000259" key="1">
    <source>
        <dbReference type="PROSITE" id="PS51094"/>
    </source>
</evidence>
<dbReference type="Pfam" id="PF00359">
    <property type="entry name" value="PTS_EIIA_2"/>
    <property type="match status" value="1"/>
</dbReference>
<dbReference type="CDD" id="cd00211">
    <property type="entry name" value="PTS_IIA_fru"/>
    <property type="match status" value="1"/>
</dbReference>
<dbReference type="InterPro" id="IPR051541">
    <property type="entry name" value="PTS_SugarTrans_NitroReg"/>
</dbReference>
<feature type="domain" description="PTS EIIA type-2" evidence="1">
    <location>
        <begin position="9"/>
        <end position="156"/>
    </location>
</feature>
<protein>
    <recommendedName>
        <fullName evidence="1">PTS EIIA type-2 domain-containing protein</fullName>
    </recommendedName>
</protein>
<gene>
    <name evidence="3" type="ORF">B6C91_09760</name>
    <name evidence="2" type="ORF">B6D08_11175</name>
</gene>
<dbReference type="RefSeq" id="WP_025316718.1">
    <property type="nucleotide sequence ID" value="NZ_CP007445.1"/>
</dbReference>
<sequence>MENIISFKSFLSPSFIQLSDSYLDQKELFSNINTVMLEHDYIEKSYLDNVIEREEKYPTGLVTPLLNIAIPHTDPIHIKKPFIFITKLQKPLSFGAMGTDDVKIDVNWIFSLGVTHAETQLILLQELISLFSKEEKVKTLISLNNEKDIYDFFINFK</sequence>